<keyword evidence="3" id="KW-1185">Reference proteome</keyword>
<comment type="caution">
    <text evidence="2">The sequence shown here is derived from an EMBL/GenBank/DDBJ whole genome shotgun (WGS) entry which is preliminary data.</text>
</comment>
<dbReference type="Proteomes" id="UP000645217">
    <property type="component" value="Unassembled WGS sequence"/>
</dbReference>
<feature type="transmembrane region" description="Helical" evidence="1">
    <location>
        <begin position="35"/>
        <end position="55"/>
    </location>
</feature>
<keyword evidence="1" id="KW-0812">Transmembrane</keyword>
<feature type="transmembrane region" description="Helical" evidence="1">
    <location>
        <begin position="157"/>
        <end position="179"/>
    </location>
</feature>
<evidence type="ECO:0000313" key="2">
    <source>
        <dbReference type="EMBL" id="GGK94185.1"/>
    </source>
</evidence>
<name>A0A917R7P0_9ACTN</name>
<reference evidence="2" key="2">
    <citation type="submission" date="2020-09" db="EMBL/GenBank/DDBJ databases">
        <authorList>
            <person name="Sun Q."/>
            <person name="Ohkuma M."/>
        </authorList>
    </citation>
    <scope>NUCLEOTIDE SEQUENCE</scope>
    <source>
        <strain evidence="2">JCM 13064</strain>
    </source>
</reference>
<evidence type="ECO:0000313" key="3">
    <source>
        <dbReference type="Proteomes" id="UP000645217"/>
    </source>
</evidence>
<feature type="transmembrane region" description="Helical" evidence="1">
    <location>
        <begin position="254"/>
        <end position="273"/>
    </location>
</feature>
<evidence type="ECO:0008006" key="4">
    <source>
        <dbReference type="Google" id="ProtNLM"/>
    </source>
</evidence>
<dbReference type="EMBL" id="BMNT01000022">
    <property type="protein sequence ID" value="GGK94185.1"/>
    <property type="molecule type" value="Genomic_DNA"/>
</dbReference>
<gene>
    <name evidence="2" type="ORF">GCM10007964_40780</name>
</gene>
<dbReference type="AlphaFoldDB" id="A0A917R7P0"/>
<keyword evidence="1" id="KW-0472">Membrane</keyword>
<evidence type="ECO:0000256" key="1">
    <source>
        <dbReference type="SAM" id="Phobius"/>
    </source>
</evidence>
<feature type="transmembrane region" description="Helical" evidence="1">
    <location>
        <begin position="126"/>
        <end position="151"/>
    </location>
</feature>
<feature type="transmembrane region" description="Helical" evidence="1">
    <location>
        <begin position="230"/>
        <end position="247"/>
    </location>
</feature>
<feature type="transmembrane region" description="Helical" evidence="1">
    <location>
        <begin position="293"/>
        <end position="323"/>
    </location>
</feature>
<reference evidence="2" key="1">
    <citation type="journal article" date="2014" name="Int. J. Syst. Evol. Microbiol.">
        <title>Complete genome sequence of Corynebacterium casei LMG S-19264T (=DSM 44701T), isolated from a smear-ripened cheese.</title>
        <authorList>
            <consortium name="US DOE Joint Genome Institute (JGI-PGF)"/>
            <person name="Walter F."/>
            <person name="Albersmeier A."/>
            <person name="Kalinowski J."/>
            <person name="Ruckert C."/>
        </authorList>
    </citation>
    <scope>NUCLEOTIDE SEQUENCE</scope>
    <source>
        <strain evidence="2">JCM 13064</strain>
    </source>
</reference>
<proteinExistence type="predicted"/>
<organism evidence="2 3">
    <name type="scientific">Sphaerisporangium melleum</name>
    <dbReference type="NCBI Taxonomy" id="321316"/>
    <lineage>
        <taxon>Bacteria</taxon>
        <taxon>Bacillati</taxon>
        <taxon>Actinomycetota</taxon>
        <taxon>Actinomycetes</taxon>
        <taxon>Streptosporangiales</taxon>
        <taxon>Streptosporangiaceae</taxon>
        <taxon>Sphaerisporangium</taxon>
    </lineage>
</organism>
<protein>
    <recommendedName>
        <fullName evidence="4">Cation/H+ exchanger domain-containing protein</fullName>
    </recommendedName>
</protein>
<keyword evidence="1" id="KW-1133">Transmembrane helix</keyword>
<feature type="transmembrane region" description="Helical" evidence="1">
    <location>
        <begin position="191"/>
        <end position="218"/>
    </location>
</feature>
<sequence length="372" mass="38003">MRSPGVRRLVMGAAVALAGWAVAAAGLGDVSGHPAYLYAVTALLALGLYGSAHGIAVETVAGHVRTVVLAVTVGVLLKTALIAAVMFLVYREPAALPLGLAVAQIDPLSVSALMSQARMSERARSLLLAWASFDDPVTALLTVYLSALVLGGASADLGGYLGNLALNLGFAAVVFLVWLPLRRIRLPTAVAVAALVALLAVATAFFLVLGVALVGLFFRPRLGALLDRSVTVAFYLAVFATGALLAGGVEPGRALVLGLSAFGAQIVVGGLLITRGLAPAERVGLALGQQNGITAILLALTLVPLYPAAVAVIAPAVLVVNVLHLSANAAWDRLLILASPSAPRSARAALARRVLARVPDEQTTADPATPER</sequence>
<feature type="transmembrane region" description="Helical" evidence="1">
    <location>
        <begin position="95"/>
        <end position="114"/>
    </location>
</feature>
<feature type="transmembrane region" description="Helical" evidence="1">
    <location>
        <begin position="67"/>
        <end position="89"/>
    </location>
</feature>
<accession>A0A917R7P0</accession>